<protein>
    <submittedName>
        <fullName evidence="1">Uncharacterized protein</fullName>
    </submittedName>
</protein>
<dbReference type="EMBL" id="MF805716">
    <property type="protein sequence ID" value="ATN94921.1"/>
    <property type="molecule type" value="Genomic_DNA"/>
</dbReference>
<sequence length="32" mass="3622">MTMQQKKDGELYTHKEDGGIYYYNGLAHGTGD</sequence>
<reference evidence="1 2" key="1">
    <citation type="journal article" date="2017" name="Viruses">
        <title>Differential Effect of Newly Isolated Phages Belonging to PB1-Like, phiKZ-Like and LUZ24-Like Viruses against Multi-Drug Resistant Pseudomonas aeruginosa under Varying Growth Conditions.</title>
        <authorList>
            <person name="Latz S."/>
            <person name="Kruttgen A."/>
            <person name="Hafner H."/>
            <person name="Buhl E.M."/>
            <person name="Ritter K."/>
            <person name="Horz H.P."/>
        </authorList>
    </citation>
    <scope>NUCLEOTIDE SEQUENCE [LARGE SCALE GENOMIC DNA]</scope>
</reference>
<evidence type="ECO:0000313" key="2">
    <source>
        <dbReference type="Proteomes" id="UP000242032"/>
    </source>
</evidence>
<accession>A0A2D1GRG6</accession>
<evidence type="ECO:0000313" key="1">
    <source>
        <dbReference type="EMBL" id="ATN94921.1"/>
    </source>
</evidence>
<keyword evidence="2" id="KW-1185">Reference proteome</keyword>
<organism evidence="1 2">
    <name type="scientific">Pseudomonas phage SL2</name>
    <dbReference type="NCBI Taxonomy" id="2041345"/>
    <lineage>
        <taxon>Viruses</taxon>
        <taxon>Duplodnaviria</taxon>
        <taxon>Heunggongvirae</taxon>
        <taxon>Uroviricota</taxon>
        <taxon>Caudoviricetes</taxon>
        <taxon>Chimalliviridae</taxon>
        <taxon>Phikzvirus</taxon>
        <taxon>Phikzvirus SL2</taxon>
    </lineage>
</organism>
<name>A0A2D1GRG6_9CAUD</name>
<proteinExistence type="predicted"/>
<gene>
    <name evidence="1" type="ORF">SL2_344</name>
</gene>
<dbReference type="Proteomes" id="UP000242032">
    <property type="component" value="Segment"/>
</dbReference>